<dbReference type="InterPro" id="IPR036010">
    <property type="entry name" value="2Fe-2S_ferredoxin-like_sf"/>
</dbReference>
<dbReference type="Gene3D" id="3.10.20.30">
    <property type="match status" value="1"/>
</dbReference>
<sequence>MPVKVHFLLEDLLVEAPEGTPLQAIADAAGADITFGCRTGSCGTCRVRIAGGLDHCGEPGSEERDFLKGLDAPGDQRLACQVVVTGDVDIEYLGL</sequence>
<dbReference type="InterPro" id="IPR012675">
    <property type="entry name" value="Beta-grasp_dom_sf"/>
</dbReference>
<proteinExistence type="predicted"/>
<gene>
    <name evidence="2" type="ORF">GETHOR_24580</name>
</gene>
<protein>
    <submittedName>
        <fullName evidence="2">Ferredoxin</fullName>
    </submittedName>
</protein>
<reference evidence="3" key="1">
    <citation type="journal article" date="2023" name="Int. J. Syst. Evol. Microbiol.">
        <title>Mesoterricola silvestris gen. nov., sp. nov., Mesoterricola sediminis sp. nov., Geothrix oryzae sp. nov., Geothrix edaphica sp. nov., Geothrix rubra sp. nov., and Geothrix limicola sp. nov., six novel members of Acidobacteriota isolated from soils.</title>
        <authorList>
            <person name="Itoh H."/>
            <person name="Sugisawa Y."/>
            <person name="Mise K."/>
            <person name="Xu Z."/>
            <person name="Kuniyasu M."/>
            <person name="Ushijima N."/>
            <person name="Kawano K."/>
            <person name="Kobayashi E."/>
            <person name="Shiratori Y."/>
            <person name="Masuda Y."/>
            <person name="Senoo K."/>
        </authorList>
    </citation>
    <scope>NUCLEOTIDE SEQUENCE [LARGE SCALE GENOMIC DNA]</scope>
    <source>
        <strain evidence="3">Red222</strain>
    </source>
</reference>
<organism evidence="2 3">
    <name type="scientific">Geothrix oryzae</name>
    <dbReference type="NCBI Taxonomy" id="2927975"/>
    <lineage>
        <taxon>Bacteria</taxon>
        <taxon>Pseudomonadati</taxon>
        <taxon>Acidobacteriota</taxon>
        <taxon>Holophagae</taxon>
        <taxon>Holophagales</taxon>
        <taxon>Holophagaceae</taxon>
        <taxon>Geothrix</taxon>
    </lineage>
</organism>
<dbReference type="CDD" id="cd00207">
    <property type="entry name" value="fer2"/>
    <property type="match status" value="1"/>
</dbReference>
<dbReference type="EMBL" id="AP027079">
    <property type="protein sequence ID" value="BDU70357.1"/>
    <property type="molecule type" value="Genomic_DNA"/>
</dbReference>
<accession>A0ABM8DTH1</accession>
<name>A0ABM8DTH1_9BACT</name>
<dbReference type="InterPro" id="IPR001041">
    <property type="entry name" value="2Fe-2S_ferredoxin-type"/>
</dbReference>
<dbReference type="Pfam" id="PF00111">
    <property type="entry name" value="Fer2"/>
    <property type="match status" value="1"/>
</dbReference>
<evidence type="ECO:0000259" key="1">
    <source>
        <dbReference type="PROSITE" id="PS51085"/>
    </source>
</evidence>
<dbReference type="PROSITE" id="PS51085">
    <property type="entry name" value="2FE2S_FER_2"/>
    <property type="match status" value="1"/>
</dbReference>
<evidence type="ECO:0000313" key="3">
    <source>
        <dbReference type="Proteomes" id="UP001242010"/>
    </source>
</evidence>
<dbReference type="PROSITE" id="PS00197">
    <property type="entry name" value="2FE2S_FER_1"/>
    <property type="match status" value="1"/>
</dbReference>
<dbReference type="Proteomes" id="UP001242010">
    <property type="component" value="Chromosome"/>
</dbReference>
<evidence type="ECO:0000313" key="2">
    <source>
        <dbReference type="EMBL" id="BDU70357.1"/>
    </source>
</evidence>
<dbReference type="RefSeq" id="WP_286354075.1">
    <property type="nucleotide sequence ID" value="NZ_AP027079.1"/>
</dbReference>
<dbReference type="SUPFAM" id="SSF54292">
    <property type="entry name" value="2Fe-2S ferredoxin-like"/>
    <property type="match status" value="1"/>
</dbReference>
<dbReference type="InterPro" id="IPR006058">
    <property type="entry name" value="2Fe2S_fd_BS"/>
</dbReference>
<feature type="domain" description="2Fe-2S ferredoxin-type" evidence="1">
    <location>
        <begin position="3"/>
        <end position="95"/>
    </location>
</feature>
<keyword evidence="3" id="KW-1185">Reference proteome</keyword>